<reference evidence="2 3" key="1">
    <citation type="submission" date="2018-05" db="EMBL/GenBank/DDBJ databases">
        <title>The Hungate 1000. A catalogue of reference genomes from the rumen microbiome.</title>
        <authorList>
            <person name="Kelly W."/>
        </authorList>
    </citation>
    <scope>NUCLEOTIDE SEQUENCE [LARGE SCALE GENOMIC DNA]</scope>
    <source>
        <strain evidence="2 3">NLAE-zl-C242</strain>
    </source>
</reference>
<dbReference type="EMBL" id="QGDL01000007">
    <property type="protein sequence ID" value="PWJ29132.1"/>
    <property type="molecule type" value="Genomic_DNA"/>
</dbReference>
<dbReference type="EMBL" id="QGDL01000024">
    <property type="protein sequence ID" value="PWJ19072.1"/>
    <property type="molecule type" value="Genomic_DNA"/>
</dbReference>
<organism evidence="2 3">
    <name type="scientific">Faecalicatena orotica</name>
    <dbReference type="NCBI Taxonomy" id="1544"/>
    <lineage>
        <taxon>Bacteria</taxon>
        <taxon>Bacillati</taxon>
        <taxon>Bacillota</taxon>
        <taxon>Clostridia</taxon>
        <taxon>Lachnospirales</taxon>
        <taxon>Lachnospiraceae</taxon>
        <taxon>Faecalicatena</taxon>
    </lineage>
</organism>
<dbReference type="AlphaFoldDB" id="A0A2Y9BL07"/>
<comment type="caution">
    <text evidence="2">The sequence shown here is derived from an EMBL/GenBank/DDBJ whole genome shotgun (WGS) entry which is preliminary data.</text>
</comment>
<proteinExistence type="predicted"/>
<evidence type="ECO:0000313" key="1">
    <source>
        <dbReference type="EMBL" id="PWJ19072.1"/>
    </source>
</evidence>
<name>A0A2Y9BL07_9FIRM</name>
<feature type="non-terminal residue" evidence="2">
    <location>
        <position position="1"/>
    </location>
</feature>
<keyword evidence="3" id="KW-1185">Reference proteome</keyword>
<evidence type="ECO:0000313" key="3">
    <source>
        <dbReference type="Proteomes" id="UP000245845"/>
    </source>
</evidence>
<sequence>LLHFRLLKRSLKSPCTTEQLLQILKSMNFADIEEQGFMPLYERQTITDELHEACGFRTDYQFLTKRKMKEIQKKSKRR</sequence>
<dbReference type="Proteomes" id="UP000245845">
    <property type="component" value="Unassembled WGS sequence"/>
</dbReference>
<evidence type="ECO:0000313" key="2">
    <source>
        <dbReference type="EMBL" id="PWJ29132.1"/>
    </source>
</evidence>
<protein>
    <submittedName>
        <fullName evidence="2">Uncharacterized protein</fullName>
    </submittedName>
</protein>
<accession>A0A2Y9BL07</accession>
<gene>
    <name evidence="2" type="ORF">A8806_107283</name>
    <name evidence="1" type="ORF">A8806_12434</name>
</gene>